<protein>
    <submittedName>
        <fullName evidence="2">Uncharacterized protein</fullName>
    </submittedName>
</protein>
<comment type="caution">
    <text evidence="2">The sequence shown here is derived from an EMBL/GenBank/DDBJ whole genome shotgun (WGS) entry which is preliminary data.</text>
</comment>
<keyword evidence="3" id="KW-1185">Reference proteome</keyword>
<name>A0ABQ9K4P3_9CUCU</name>
<gene>
    <name evidence="2" type="ORF">NQ317_016943</name>
</gene>
<evidence type="ECO:0000313" key="2">
    <source>
        <dbReference type="EMBL" id="KAJ8985032.1"/>
    </source>
</evidence>
<accession>A0ABQ9K4P3</accession>
<sequence>MTAFAFKLVACEKAITFDDRIKPSPDMAPDIYIVLYKVRDREDVLKEKQQHIEQLIKERDLERAEITRAASQADDAEQKLTTLSKEYEKYRAECEAKLQEHMKLLNKLKQDRNELVAQLDDEKKKNEDLLFRLEEASITKDDIADANTSNISKIKELEEQLAKEREKVDSLETDGNKLFETEEILIKAKEEMEALREQLLEARNRQYSLYLCKKKLTNTRKISWKKDETICVLNQEVSKITTELKKQLEENSNQKSEIESLCAKKRQRNI</sequence>
<feature type="coiled-coil region" evidence="1">
    <location>
        <begin position="38"/>
        <end position="205"/>
    </location>
</feature>
<keyword evidence="1" id="KW-0175">Coiled coil</keyword>
<organism evidence="2 3">
    <name type="scientific">Molorchus minor</name>
    <dbReference type="NCBI Taxonomy" id="1323400"/>
    <lineage>
        <taxon>Eukaryota</taxon>
        <taxon>Metazoa</taxon>
        <taxon>Ecdysozoa</taxon>
        <taxon>Arthropoda</taxon>
        <taxon>Hexapoda</taxon>
        <taxon>Insecta</taxon>
        <taxon>Pterygota</taxon>
        <taxon>Neoptera</taxon>
        <taxon>Endopterygota</taxon>
        <taxon>Coleoptera</taxon>
        <taxon>Polyphaga</taxon>
        <taxon>Cucujiformia</taxon>
        <taxon>Chrysomeloidea</taxon>
        <taxon>Cerambycidae</taxon>
        <taxon>Lamiinae</taxon>
        <taxon>Monochamini</taxon>
        <taxon>Molorchus</taxon>
    </lineage>
</organism>
<dbReference type="Proteomes" id="UP001162164">
    <property type="component" value="Unassembled WGS sequence"/>
</dbReference>
<proteinExistence type="predicted"/>
<reference evidence="2" key="1">
    <citation type="journal article" date="2023" name="Insect Mol. Biol.">
        <title>Genome sequencing provides insights into the evolution of gene families encoding plant cell wall-degrading enzymes in longhorned beetles.</title>
        <authorList>
            <person name="Shin N.R."/>
            <person name="Okamura Y."/>
            <person name="Kirsch R."/>
            <person name="Pauchet Y."/>
        </authorList>
    </citation>
    <scope>NUCLEOTIDE SEQUENCE</scope>
    <source>
        <strain evidence="2">MMC_N1</strain>
    </source>
</reference>
<evidence type="ECO:0000313" key="3">
    <source>
        <dbReference type="Proteomes" id="UP001162164"/>
    </source>
</evidence>
<evidence type="ECO:0000256" key="1">
    <source>
        <dbReference type="SAM" id="Coils"/>
    </source>
</evidence>
<dbReference type="EMBL" id="JAPWTJ010000021">
    <property type="protein sequence ID" value="KAJ8985032.1"/>
    <property type="molecule type" value="Genomic_DNA"/>
</dbReference>